<dbReference type="Gene3D" id="3.60.110.10">
    <property type="entry name" value="Carbon-nitrogen hydrolase"/>
    <property type="match status" value="1"/>
</dbReference>
<sequence length="268" mass="28781">MEPTVGDKAGNIAKSLQYIAEAADNGADLVVLPELCNSGYVFESLEETRALAEPVPGGPTVDAWEKIAAERGLHIVAGIDEADGDTLYNSAVVIGPGGYLGTFRKVHLWNRENVFFTPGDLAFPVFDTPLGRIGALICYDGWFPESYRECALQQADIVCVPTNWVPINGQDPNREAMANILTMAAAHSNSVFVACADRVGTERGQPFIGQSLIVSYTGWPIGGPASADAEQILYADADLDDTARSRAWNAFNDNPLGDRRPGEYRSAG</sequence>
<name>A0A423PGB8_9GAMM</name>
<organism evidence="3 4">
    <name type="scientific">Salinisphaera orenii MK-B5</name>
    <dbReference type="NCBI Taxonomy" id="856730"/>
    <lineage>
        <taxon>Bacteria</taxon>
        <taxon>Pseudomonadati</taxon>
        <taxon>Pseudomonadota</taxon>
        <taxon>Gammaproteobacteria</taxon>
        <taxon>Salinisphaerales</taxon>
        <taxon>Salinisphaeraceae</taxon>
        <taxon>Salinisphaera</taxon>
    </lineage>
</organism>
<keyword evidence="1" id="KW-0378">Hydrolase</keyword>
<evidence type="ECO:0000256" key="1">
    <source>
        <dbReference type="ARBA" id="ARBA00022801"/>
    </source>
</evidence>
<reference evidence="3 4" key="1">
    <citation type="submission" date="2013-10" db="EMBL/GenBank/DDBJ databases">
        <title>Salinisphaera orenii MK-B5 Genome Sequencing.</title>
        <authorList>
            <person name="Lai Q."/>
            <person name="Li C."/>
            <person name="Shao Z."/>
        </authorList>
    </citation>
    <scope>NUCLEOTIDE SEQUENCE [LARGE SCALE GENOMIC DNA]</scope>
    <source>
        <strain evidence="3 4">MK-B5</strain>
    </source>
</reference>
<dbReference type="Pfam" id="PF00795">
    <property type="entry name" value="CN_hydrolase"/>
    <property type="match status" value="1"/>
</dbReference>
<dbReference type="InterPro" id="IPR003010">
    <property type="entry name" value="C-N_Hydrolase"/>
</dbReference>
<dbReference type="AlphaFoldDB" id="A0A423PGB8"/>
<accession>A0A423PGB8</accession>
<dbReference type="PANTHER" id="PTHR43674:SF16">
    <property type="entry name" value="CARBON-NITROGEN FAMILY, PUTATIVE (AFU_ORTHOLOGUE AFUA_5G02350)-RELATED"/>
    <property type="match status" value="1"/>
</dbReference>
<dbReference type="PROSITE" id="PS50263">
    <property type="entry name" value="CN_HYDROLASE"/>
    <property type="match status" value="1"/>
</dbReference>
<dbReference type="EMBL" id="AYKH01000041">
    <property type="protein sequence ID" value="ROO24699.1"/>
    <property type="molecule type" value="Genomic_DNA"/>
</dbReference>
<protein>
    <submittedName>
        <fullName evidence="3">Hydratase</fullName>
    </submittedName>
</protein>
<keyword evidence="4" id="KW-1185">Reference proteome</keyword>
<dbReference type="Proteomes" id="UP000283993">
    <property type="component" value="Unassembled WGS sequence"/>
</dbReference>
<comment type="caution">
    <text evidence="3">The sequence shown here is derived from an EMBL/GenBank/DDBJ whole genome shotgun (WGS) entry which is preliminary data.</text>
</comment>
<gene>
    <name evidence="3" type="ORF">SAOR_14385</name>
</gene>
<evidence type="ECO:0000313" key="4">
    <source>
        <dbReference type="Proteomes" id="UP000283993"/>
    </source>
</evidence>
<dbReference type="SUPFAM" id="SSF56317">
    <property type="entry name" value="Carbon-nitrogen hydrolase"/>
    <property type="match status" value="1"/>
</dbReference>
<dbReference type="GO" id="GO:0016811">
    <property type="term" value="F:hydrolase activity, acting on carbon-nitrogen (but not peptide) bonds, in linear amides"/>
    <property type="evidence" value="ECO:0007669"/>
    <property type="project" value="TreeGrafter"/>
</dbReference>
<feature type="domain" description="CN hydrolase" evidence="2">
    <location>
        <begin position="1"/>
        <end position="239"/>
    </location>
</feature>
<proteinExistence type="predicted"/>
<dbReference type="RefSeq" id="WP_221180011.1">
    <property type="nucleotide sequence ID" value="NZ_AYKH01000041.1"/>
</dbReference>
<dbReference type="InterPro" id="IPR050345">
    <property type="entry name" value="Aliph_Amidase/BUP"/>
</dbReference>
<dbReference type="InterPro" id="IPR036526">
    <property type="entry name" value="C-N_Hydrolase_sf"/>
</dbReference>
<dbReference type="CDD" id="cd07580">
    <property type="entry name" value="nitrilase_2"/>
    <property type="match status" value="1"/>
</dbReference>
<evidence type="ECO:0000259" key="2">
    <source>
        <dbReference type="PROSITE" id="PS50263"/>
    </source>
</evidence>
<evidence type="ECO:0000313" key="3">
    <source>
        <dbReference type="EMBL" id="ROO24699.1"/>
    </source>
</evidence>
<dbReference type="PANTHER" id="PTHR43674">
    <property type="entry name" value="NITRILASE C965.09-RELATED"/>
    <property type="match status" value="1"/>
</dbReference>